<reference key="2">
    <citation type="submission" date="2011-04" db="EMBL/GenBank/DDBJ databases">
        <title>Complete sequence of chromosome of Haliscomenobacter hydrossis DSM 1100.</title>
        <authorList>
            <consortium name="US DOE Joint Genome Institute (JGI-PGF)"/>
            <person name="Lucas S."/>
            <person name="Han J."/>
            <person name="Lapidus A."/>
            <person name="Bruce D."/>
            <person name="Goodwin L."/>
            <person name="Pitluck S."/>
            <person name="Peters L."/>
            <person name="Kyrpides N."/>
            <person name="Mavromatis K."/>
            <person name="Ivanova N."/>
            <person name="Ovchinnikova G."/>
            <person name="Pagani I."/>
            <person name="Daligault H."/>
            <person name="Detter J.C."/>
            <person name="Han C."/>
            <person name="Land M."/>
            <person name="Hauser L."/>
            <person name="Markowitz V."/>
            <person name="Cheng J.-F."/>
            <person name="Hugenholtz P."/>
            <person name="Woyke T."/>
            <person name="Wu D."/>
            <person name="Verbarg S."/>
            <person name="Frueling A."/>
            <person name="Brambilla E."/>
            <person name="Klenk H.-P."/>
            <person name="Eisen J.A."/>
        </authorList>
    </citation>
    <scope>NUCLEOTIDE SEQUENCE</scope>
    <source>
        <strain>DSM 1100</strain>
    </source>
</reference>
<dbReference type="Proteomes" id="UP000008461">
    <property type="component" value="Chromosome"/>
</dbReference>
<dbReference type="AlphaFoldDB" id="F4KVZ4"/>
<dbReference type="HOGENOM" id="CLU_1641389_0_0_10"/>
<organism evidence="3 4">
    <name type="scientific">Haliscomenobacter hydrossis (strain ATCC 27775 / DSM 1100 / LMG 10767 / O)</name>
    <dbReference type="NCBI Taxonomy" id="760192"/>
    <lineage>
        <taxon>Bacteria</taxon>
        <taxon>Pseudomonadati</taxon>
        <taxon>Bacteroidota</taxon>
        <taxon>Saprospiria</taxon>
        <taxon>Saprospirales</taxon>
        <taxon>Haliscomenobacteraceae</taxon>
        <taxon>Haliscomenobacter</taxon>
    </lineage>
</organism>
<evidence type="ECO:0000313" key="3">
    <source>
        <dbReference type="EMBL" id="AEE48192.1"/>
    </source>
</evidence>
<dbReference type="KEGG" id="hhy:Halhy_0280"/>
<dbReference type="Gene3D" id="3.50.70.20">
    <property type="entry name" value="Cytochrome P460"/>
    <property type="match status" value="1"/>
</dbReference>
<evidence type="ECO:0000259" key="2">
    <source>
        <dbReference type="Pfam" id="PF16694"/>
    </source>
</evidence>
<accession>F4KVZ4</accession>
<dbReference type="Pfam" id="PF16694">
    <property type="entry name" value="Cytochrome_P460"/>
    <property type="match status" value="1"/>
</dbReference>
<dbReference type="STRING" id="760192.Halhy_0280"/>
<evidence type="ECO:0000313" key="4">
    <source>
        <dbReference type="Proteomes" id="UP000008461"/>
    </source>
</evidence>
<dbReference type="InterPro" id="IPR038142">
    <property type="entry name" value="Cytochrome_P460_sp"/>
</dbReference>
<evidence type="ECO:0000256" key="1">
    <source>
        <dbReference type="SAM" id="SignalP"/>
    </source>
</evidence>
<keyword evidence="4" id="KW-1185">Reference proteome</keyword>
<keyword evidence="1" id="KW-0732">Signal</keyword>
<dbReference type="CDD" id="cd20716">
    <property type="entry name" value="cyt_P460_fam"/>
    <property type="match status" value="1"/>
</dbReference>
<dbReference type="OrthoDB" id="1551213at2"/>
<gene>
    <name evidence="3" type="ordered locus">Halhy_0280</name>
</gene>
<reference evidence="3 4" key="1">
    <citation type="journal article" date="2011" name="Stand. Genomic Sci.">
        <title>Complete genome sequence of Haliscomenobacter hydrossis type strain (O).</title>
        <authorList>
            <consortium name="US DOE Joint Genome Institute (JGI-PGF)"/>
            <person name="Daligault H."/>
            <person name="Lapidus A."/>
            <person name="Zeytun A."/>
            <person name="Nolan M."/>
            <person name="Lucas S."/>
            <person name="Del Rio T.G."/>
            <person name="Tice H."/>
            <person name="Cheng J.F."/>
            <person name="Tapia R."/>
            <person name="Han C."/>
            <person name="Goodwin L."/>
            <person name="Pitluck S."/>
            <person name="Liolios K."/>
            <person name="Pagani I."/>
            <person name="Ivanova N."/>
            <person name="Huntemann M."/>
            <person name="Mavromatis K."/>
            <person name="Mikhailova N."/>
            <person name="Pati A."/>
            <person name="Chen A."/>
            <person name="Palaniappan K."/>
            <person name="Land M."/>
            <person name="Hauser L."/>
            <person name="Brambilla E.M."/>
            <person name="Rohde M."/>
            <person name="Verbarg S."/>
            <person name="Goker M."/>
            <person name="Bristow J."/>
            <person name="Eisen J.A."/>
            <person name="Markowitz V."/>
            <person name="Hugenholtz P."/>
            <person name="Kyrpides N.C."/>
            <person name="Klenk H.P."/>
            <person name="Woyke T."/>
        </authorList>
    </citation>
    <scope>NUCLEOTIDE SEQUENCE [LARGE SCALE GENOMIC DNA]</scope>
    <source>
        <strain evidence="4">ATCC 27775 / DSM 1100 / LMG 10767 / O</strain>
    </source>
</reference>
<dbReference type="RefSeq" id="WP_013762756.1">
    <property type="nucleotide sequence ID" value="NC_015510.1"/>
</dbReference>
<dbReference type="PROSITE" id="PS51257">
    <property type="entry name" value="PROKAR_LIPOPROTEIN"/>
    <property type="match status" value="1"/>
</dbReference>
<proteinExistence type="predicted"/>
<feature type="domain" description="Cytochrome P460" evidence="2">
    <location>
        <begin position="48"/>
        <end position="159"/>
    </location>
</feature>
<feature type="chain" id="PRO_5003317189" description="Cytochrome P460 domain-containing protein" evidence="1">
    <location>
        <begin position="21"/>
        <end position="161"/>
    </location>
</feature>
<sequence>MTKMMLFVCLLIAGTILVLSACTRESENISPEPNTGTEYIAVDADFQNFRNWTVVTQLSQALSADGRAHTDAARTIWIKQADAKRGPNGQYPNGTILVKEVQGGYGIVAMVKRGGDYNSAHNGWEWFRLDSAGKITTRNSASICNNCHAQVKNLDYAFTKN</sequence>
<protein>
    <recommendedName>
        <fullName evidence="2">Cytochrome P460 domain-containing protein</fullName>
    </recommendedName>
</protein>
<name>F4KVZ4_HALH1</name>
<dbReference type="EMBL" id="CP002691">
    <property type="protein sequence ID" value="AEE48192.1"/>
    <property type="molecule type" value="Genomic_DNA"/>
</dbReference>
<dbReference type="InterPro" id="IPR032033">
    <property type="entry name" value="Cytochrome_P460"/>
</dbReference>
<feature type="signal peptide" evidence="1">
    <location>
        <begin position="1"/>
        <end position="20"/>
    </location>
</feature>